<name>A0ABD3RWA1_9STRA</name>
<feature type="signal peptide" evidence="1">
    <location>
        <begin position="1"/>
        <end position="19"/>
    </location>
</feature>
<evidence type="ECO:0000313" key="3">
    <source>
        <dbReference type="Proteomes" id="UP001530377"/>
    </source>
</evidence>
<protein>
    <submittedName>
        <fullName evidence="2">Uncharacterized protein</fullName>
    </submittedName>
</protein>
<reference evidence="2 3" key="1">
    <citation type="submission" date="2024-10" db="EMBL/GenBank/DDBJ databases">
        <title>Updated reference genomes for cyclostephanoid diatoms.</title>
        <authorList>
            <person name="Roberts W.R."/>
            <person name="Alverson A.J."/>
        </authorList>
    </citation>
    <scope>NUCLEOTIDE SEQUENCE [LARGE SCALE GENOMIC DNA]</scope>
    <source>
        <strain evidence="2 3">AJA228-03</strain>
    </source>
</reference>
<keyword evidence="1" id="KW-0732">Signal</keyword>
<keyword evidence="3" id="KW-1185">Reference proteome</keyword>
<sequence>MRFHSTAAILSCLASVNTSSSVVSAFTSHSCLGRSFHHTIVLSSVWNNEESSSSRARPPSRELEQVFEVSSSAGAEVIAKMDLQERTKRAMLAELLEDRIFELVDELELLIKLNDGYESFSEFPVAVREEALEIAKQTKALQVQYDDLVNGRPSILLDLEGAVANDSLNPPSL</sequence>
<evidence type="ECO:0000313" key="2">
    <source>
        <dbReference type="EMBL" id="KAL3816494.1"/>
    </source>
</evidence>
<gene>
    <name evidence="2" type="ORF">ACHAXA_011299</name>
</gene>
<organism evidence="2 3">
    <name type="scientific">Cyclostephanos tholiformis</name>
    <dbReference type="NCBI Taxonomy" id="382380"/>
    <lineage>
        <taxon>Eukaryota</taxon>
        <taxon>Sar</taxon>
        <taxon>Stramenopiles</taxon>
        <taxon>Ochrophyta</taxon>
        <taxon>Bacillariophyta</taxon>
        <taxon>Coscinodiscophyceae</taxon>
        <taxon>Thalassiosirophycidae</taxon>
        <taxon>Stephanodiscales</taxon>
        <taxon>Stephanodiscaceae</taxon>
        <taxon>Cyclostephanos</taxon>
    </lineage>
</organism>
<dbReference type="EMBL" id="JALLPB020000145">
    <property type="protein sequence ID" value="KAL3816494.1"/>
    <property type="molecule type" value="Genomic_DNA"/>
</dbReference>
<proteinExistence type="predicted"/>
<accession>A0ABD3RWA1</accession>
<dbReference type="Proteomes" id="UP001530377">
    <property type="component" value="Unassembled WGS sequence"/>
</dbReference>
<evidence type="ECO:0000256" key="1">
    <source>
        <dbReference type="SAM" id="SignalP"/>
    </source>
</evidence>
<feature type="chain" id="PRO_5044778584" evidence="1">
    <location>
        <begin position="20"/>
        <end position="173"/>
    </location>
</feature>
<dbReference type="AlphaFoldDB" id="A0ABD3RWA1"/>
<comment type="caution">
    <text evidence="2">The sequence shown here is derived from an EMBL/GenBank/DDBJ whole genome shotgun (WGS) entry which is preliminary data.</text>
</comment>